<keyword evidence="10" id="KW-0670">Pyruvate</keyword>
<dbReference type="PANTHER" id="PTHR46244">
    <property type="entry name" value="PHOSPHOENOLPYRUVATE-PROTEIN PHOSPHOTRANSFERASE"/>
    <property type="match status" value="1"/>
</dbReference>
<accession>A0A1U7CT05</accession>
<organism evidence="10 11">
    <name type="scientific">Paludisphaera borealis</name>
    <dbReference type="NCBI Taxonomy" id="1387353"/>
    <lineage>
        <taxon>Bacteria</taxon>
        <taxon>Pseudomonadati</taxon>
        <taxon>Planctomycetota</taxon>
        <taxon>Planctomycetia</taxon>
        <taxon>Isosphaerales</taxon>
        <taxon>Isosphaeraceae</taxon>
        <taxon>Paludisphaera</taxon>
    </lineage>
</organism>
<evidence type="ECO:0000256" key="4">
    <source>
        <dbReference type="ARBA" id="ARBA00022723"/>
    </source>
</evidence>
<dbReference type="SUPFAM" id="SSF52009">
    <property type="entry name" value="Phosphohistidine domain"/>
    <property type="match status" value="1"/>
</dbReference>
<evidence type="ECO:0000313" key="11">
    <source>
        <dbReference type="Proteomes" id="UP000186309"/>
    </source>
</evidence>
<evidence type="ECO:0000256" key="7">
    <source>
        <dbReference type="SAM" id="Coils"/>
    </source>
</evidence>
<dbReference type="SUPFAM" id="SSF51621">
    <property type="entry name" value="Phosphoenolpyruvate/pyruvate domain"/>
    <property type="match status" value="1"/>
</dbReference>
<dbReference type="InterPro" id="IPR008731">
    <property type="entry name" value="PTS_EIN"/>
</dbReference>
<keyword evidence="6" id="KW-0460">Magnesium</keyword>
<dbReference type="KEGG" id="pbor:BSF38_03593"/>
<dbReference type="Pfam" id="PF13185">
    <property type="entry name" value="GAF_2"/>
    <property type="match status" value="1"/>
</dbReference>
<dbReference type="GO" id="GO:0009401">
    <property type="term" value="P:phosphoenolpyruvate-dependent sugar phosphotransferase system"/>
    <property type="evidence" value="ECO:0007669"/>
    <property type="project" value="InterPro"/>
</dbReference>
<evidence type="ECO:0000256" key="5">
    <source>
        <dbReference type="ARBA" id="ARBA00022777"/>
    </source>
</evidence>
<dbReference type="InterPro" id="IPR036637">
    <property type="entry name" value="Phosphohistidine_dom_sf"/>
</dbReference>
<sequence>MNIITAVVPTHESSLLLTLEEISQLVSHSHDPQETLANIVGLIHDRYGTDVSSVYLVDPVRGDLVLAATVGLDPSGVGRVRMRFDEGLTGLVAERVAPVMEADAAVHPRFKYFPEAGEDPFHSFLGVPIIESGAVQGVMVVQTTERRPFSPNEIRMLVTAASQLAPLVTGARLLEQVAAAARAATVEPPSLPPRGVVARILKGCSLSPGRGAGLAYVIDGHATLGPLPPRGAVDPAVEKGRLDEAVEATRAEISRLSRRISALVGEDHGAILQAQLMILQDRTVERDLDARLASGDSAEEAVSRTLDVYVATFAKLSNPLFQERIFDIKDVFRRVFWHLRPRGGTAVAQGGPLVLVAREASVLDLFSVDLDRLVGVAVEHGGPQCHAGIMARSLGLPMVGQVHGLIDQVQAGRRIEIDGRAGTVDLDPAPEAVALATRRPANRTSAKGRRASATPAPQVFSDRPGIPRVEANVNLLSEADQVVAHNAGAVGLYRSEMIFLARRTLPTEEEQVEIYRKLIEAVRGRRVTIRTFDLRPDKLAQGSSAASCSAHALDWRLVLEVPSLQRLFKEQVRAILRAASVGPVRLLVPLVNRSALLDFALATVREARGELIAEGLAFGADVPFGAMIEATAAIPLAGSWAGRVDFFALGTNDLIASALGLNREDPVGAQCDDVLHPGLIRMIAALIDAAHKGGRPVSTCGEMASDPAGTVVLAALGADSLSVAVDRLADVRRTLAGLNPADLPSLRSRLLEAESVEDVARLVSQRGA</sequence>
<dbReference type="InterPro" id="IPR036618">
    <property type="entry name" value="PtsI_HPr-bd_sf"/>
</dbReference>
<dbReference type="OrthoDB" id="9765468at2"/>
<dbReference type="InterPro" id="IPR015813">
    <property type="entry name" value="Pyrv/PenolPyrv_kinase-like_dom"/>
</dbReference>
<dbReference type="Gene3D" id="1.10.274.10">
    <property type="entry name" value="PtsI, HPr-binding domain"/>
    <property type="match status" value="1"/>
</dbReference>
<protein>
    <submittedName>
        <fullName evidence="10">Phosphoenolpyruvate-protein phosphotransferase</fullName>
        <ecNumber evidence="10">2.7.3.9</ecNumber>
    </submittedName>
</protein>
<keyword evidence="11" id="KW-1185">Reference proteome</keyword>
<keyword evidence="3 10" id="KW-0808">Transferase</keyword>
<dbReference type="PRINTS" id="PR01736">
    <property type="entry name" value="PHPHTRNFRASE"/>
</dbReference>
<dbReference type="InterPro" id="IPR008279">
    <property type="entry name" value="PEP-util_enz_mobile_dom"/>
</dbReference>
<evidence type="ECO:0000259" key="9">
    <source>
        <dbReference type="SMART" id="SM00065"/>
    </source>
</evidence>
<evidence type="ECO:0000256" key="3">
    <source>
        <dbReference type="ARBA" id="ARBA00022679"/>
    </source>
</evidence>
<dbReference type="InterPro" id="IPR000121">
    <property type="entry name" value="PEP_util_C"/>
</dbReference>
<dbReference type="GO" id="GO:0008965">
    <property type="term" value="F:phosphoenolpyruvate-protein phosphotransferase activity"/>
    <property type="evidence" value="ECO:0007669"/>
    <property type="project" value="UniProtKB-EC"/>
</dbReference>
<dbReference type="Pfam" id="PF02896">
    <property type="entry name" value="PEP-utilizers_C"/>
    <property type="match status" value="1"/>
</dbReference>
<dbReference type="EC" id="2.7.3.9" evidence="10"/>
<dbReference type="Pfam" id="PF05524">
    <property type="entry name" value="PEP-utilisers_N"/>
    <property type="match status" value="1"/>
</dbReference>
<evidence type="ECO:0000256" key="1">
    <source>
        <dbReference type="ARBA" id="ARBA00001946"/>
    </source>
</evidence>
<evidence type="ECO:0000256" key="2">
    <source>
        <dbReference type="ARBA" id="ARBA00007837"/>
    </source>
</evidence>
<feature type="region of interest" description="Disordered" evidence="8">
    <location>
        <begin position="439"/>
        <end position="463"/>
    </location>
</feature>
<dbReference type="SMART" id="SM00065">
    <property type="entry name" value="GAF"/>
    <property type="match status" value="1"/>
</dbReference>
<name>A0A1U7CT05_9BACT</name>
<dbReference type="GO" id="GO:0016301">
    <property type="term" value="F:kinase activity"/>
    <property type="evidence" value="ECO:0007669"/>
    <property type="project" value="UniProtKB-KW"/>
</dbReference>
<keyword evidence="7" id="KW-0175">Coiled coil</keyword>
<dbReference type="SUPFAM" id="SSF55781">
    <property type="entry name" value="GAF domain-like"/>
    <property type="match status" value="1"/>
</dbReference>
<evidence type="ECO:0000313" key="10">
    <source>
        <dbReference type="EMBL" id="APW62061.1"/>
    </source>
</evidence>
<dbReference type="InterPro" id="IPR029016">
    <property type="entry name" value="GAF-like_dom_sf"/>
</dbReference>
<dbReference type="Gene3D" id="3.20.20.60">
    <property type="entry name" value="Phosphoenolpyruvate-binding domains"/>
    <property type="match status" value="1"/>
</dbReference>
<dbReference type="PANTHER" id="PTHR46244:SF6">
    <property type="entry name" value="PHOSPHOENOLPYRUVATE-PROTEIN PHOSPHOTRANSFERASE"/>
    <property type="match status" value="1"/>
</dbReference>
<evidence type="ECO:0000256" key="8">
    <source>
        <dbReference type="SAM" id="MobiDB-lite"/>
    </source>
</evidence>
<evidence type="ECO:0000256" key="6">
    <source>
        <dbReference type="ARBA" id="ARBA00022842"/>
    </source>
</evidence>
<keyword evidence="5" id="KW-0418">Kinase</keyword>
<gene>
    <name evidence="10" type="primary">ptsI_1</name>
    <name evidence="10" type="ORF">BSF38_03593</name>
</gene>
<dbReference type="Gene3D" id="3.50.30.10">
    <property type="entry name" value="Phosphohistidine domain"/>
    <property type="match status" value="1"/>
</dbReference>
<reference evidence="11" key="1">
    <citation type="submission" date="2016-12" db="EMBL/GenBank/DDBJ databases">
        <title>Comparative genomics of four Isosphaeraceae planctomycetes: a common pool of plasmids and glycoside hydrolase genes.</title>
        <authorList>
            <person name="Ivanova A."/>
        </authorList>
    </citation>
    <scope>NUCLEOTIDE SEQUENCE [LARGE SCALE GENOMIC DNA]</scope>
    <source>
        <strain evidence="11">PX4</strain>
    </source>
</reference>
<feature type="domain" description="GAF" evidence="9">
    <location>
        <begin position="31"/>
        <end position="178"/>
    </location>
</feature>
<dbReference type="InterPro" id="IPR040442">
    <property type="entry name" value="Pyrv_kinase-like_dom_sf"/>
</dbReference>
<dbReference type="InterPro" id="IPR003018">
    <property type="entry name" value="GAF"/>
</dbReference>
<dbReference type="EMBL" id="CP019082">
    <property type="protein sequence ID" value="APW62061.1"/>
    <property type="molecule type" value="Genomic_DNA"/>
</dbReference>
<dbReference type="GO" id="GO:0046872">
    <property type="term" value="F:metal ion binding"/>
    <property type="evidence" value="ECO:0007669"/>
    <property type="project" value="UniProtKB-KW"/>
</dbReference>
<feature type="coiled-coil region" evidence="7">
    <location>
        <begin position="239"/>
        <end position="266"/>
    </location>
</feature>
<dbReference type="InterPro" id="IPR050499">
    <property type="entry name" value="PEP-utilizing_PTS_enzyme"/>
</dbReference>
<proteinExistence type="inferred from homology"/>
<keyword evidence="4" id="KW-0479">Metal-binding</keyword>
<dbReference type="AlphaFoldDB" id="A0A1U7CT05"/>
<dbReference type="Proteomes" id="UP000186309">
    <property type="component" value="Chromosome"/>
</dbReference>
<dbReference type="Gene3D" id="3.30.450.40">
    <property type="match status" value="1"/>
</dbReference>
<comment type="cofactor">
    <cofactor evidence="1">
        <name>Mg(2+)</name>
        <dbReference type="ChEBI" id="CHEBI:18420"/>
    </cofactor>
</comment>
<dbReference type="SUPFAM" id="SSF47831">
    <property type="entry name" value="Enzyme I of the PEP:sugar phosphotransferase system HPr-binding (sub)domain"/>
    <property type="match status" value="1"/>
</dbReference>
<dbReference type="STRING" id="1387353.BSF38_03593"/>
<comment type="similarity">
    <text evidence="2">Belongs to the PEP-utilizing enzyme family.</text>
</comment>
<dbReference type="RefSeq" id="WP_083713049.1">
    <property type="nucleotide sequence ID" value="NZ_CP019082.1"/>
</dbReference>
<dbReference type="Pfam" id="PF00391">
    <property type="entry name" value="PEP-utilizers"/>
    <property type="match status" value="1"/>
</dbReference>